<name>A0A7X0VIU2_9BACL</name>
<dbReference type="Proteomes" id="UP000547209">
    <property type="component" value="Unassembled WGS sequence"/>
</dbReference>
<sequence length="166" mass="18252">MRRMQGLEMTLPSGMPPGFLDRIAADIADRTTLFDRHGELLVLDEAGAVPEMVSLLARRDVATSSVPLLLLPETGLRPGADYADYAFETPAGHAYLDLHLAALFRLTNEEPIAEPAPALLQLEEHLLLSVDEPGGTVWHAIDRQLTELAERIARVYGCRVAWLEAD</sequence>
<comment type="caution">
    <text evidence="1">The sequence shown here is derived from an EMBL/GenBank/DDBJ whole genome shotgun (WGS) entry which is preliminary data.</text>
</comment>
<reference evidence="1 2" key="1">
    <citation type="submission" date="2020-08" db="EMBL/GenBank/DDBJ databases">
        <title>Cohnella phylogeny.</title>
        <authorList>
            <person name="Dunlap C."/>
        </authorList>
    </citation>
    <scope>NUCLEOTIDE SEQUENCE [LARGE SCALE GENOMIC DNA]</scope>
    <source>
        <strain evidence="1 2">DSM 28246</strain>
    </source>
</reference>
<evidence type="ECO:0000313" key="2">
    <source>
        <dbReference type="Proteomes" id="UP000547209"/>
    </source>
</evidence>
<gene>
    <name evidence="1" type="ORF">H7C19_33460</name>
</gene>
<dbReference type="EMBL" id="JACJVP010000084">
    <property type="protein sequence ID" value="MBB6675580.1"/>
    <property type="molecule type" value="Genomic_DNA"/>
</dbReference>
<evidence type="ECO:0000313" key="1">
    <source>
        <dbReference type="EMBL" id="MBB6675580.1"/>
    </source>
</evidence>
<protein>
    <submittedName>
        <fullName evidence="1">Uncharacterized protein</fullName>
    </submittedName>
</protein>
<organism evidence="1 2">
    <name type="scientific">Cohnella nanjingensis</name>
    <dbReference type="NCBI Taxonomy" id="1387779"/>
    <lineage>
        <taxon>Bacteria</taxon>
        <taxon>Bacillati</taxon>
        <taxon>Bacillota</taxon>
        <taxon>Bacilli</taxon>
        <taxon>Bacillales</taxon>
        <taxon>Paenibacillaceae</taxon>
        <taxon>Cohnella</taxon>
    </lineage>
</organism>
<keyword evidence="2" id="KW-1185">Reference proteome</keyword>
<dbReference type="RefSeq" id="WP_185673426.1">
    <property type="nucleotide sequence ID" value="NZ_JACJVP010000084.1"/>
</dbReference>
<dbReference type="AlphaFoldDB" id="A0A7X0VIU2"/>
<proteinExistence type="predicted"/>
<accession>A0A7X0VIU2</accession>